<dbReference type="AlphaFoldDB" id="A0A067N3I1"/>
<feature type="compositionally biased region" description="Low complexity" evidence="1">
    <location>
        <begin position="274"/>
        <end position="291"/>
    </location>
</feature>
<feature type="compositionally biased region" description="Low complexity" evidence="1">
    <location>
        <begin position="507"/>
        <end position="524"/>
    </location>
</feature>
<dbReference type="HOGENOM" id="CLU_021425_0_0_1"/>
<dbReference type="Gene3D" id="3.30.1520.10">
    <property type="entry name" value="Phox-like domain"/>
    <property type="match status" value="1"/>
</dbReference>
<dbReference type="EMBL" id="KL198014">
    <property type="protein sequence ID" value="KDQ22394.1"/>
    <property type="molecule type" value="Genomic_DNA"/>
</dbReference>
<feature type="compositionally biased region" description="Polar residues" evidence="1">
    <location>
        <begin position="216"/>
        <end position="234"/>
    </location>
</feature>
<evidence type="ECO:0000313" key="3">
    <source>
        <dbReference type="EMBL" id="KDQ22394.1"/>
    </source>
</evidence>
<name>A0A067N3I1_PLEO1</name>
<accession>A0A067N3I1</accession>
<sequence>MIGDFPGGQGCLEGPVSPHNYKRAVYRQAPLKFTVEMLGPQKQGGNYSFGMLIRPLHDRSSLNSARRSMAAYEVWRRWEDCLWLQETIEMEYERLARQKRQRLVKGKGVKKNGIYLQGEAASFESLPPGPDPKSIAQNIHDTIPRLSKKGTLFRASMALVEQRQRELTSLIEGLFRDDVPSLIQELRESRIVTDFFGYWRRDFDLAQKAPRRDSTLPRTSFSSAYSTESEQSTRGPKRPVSVITVTRPPPPIRIFSAPATQSAHILSDEDLPRSSISSSSSSPSSRDSQSSLATSSPTHVVADDHAVIANHSGKLAPDYIFPHNRGIIALESLPEDAVLPTKLDSNEPSPIPPARRLQRSGSLNGEYPRRSPNVSSRRLASRDSCMSGMSMLDGLGVVLPESPVFANHRQRDSISSVLTTRSSDAIIPMSLSNRRRSLSAASPNDIPYRSLSDDEPYSDRDDDDDIDPHFYDAFPMPNPPPLPSRGSQSRFQTSRQHLRRMESNDTPSSPNLSLPSPSSPISPALSPISMSPNLSGPSMFAKAAYQSVIVLLRLACDVTFCSVRSKLKEKFSSQGVELEDSFALYLVLPLPVPEDGGLLTPGVLSGKPRQRTSTLSMSLTDSSRLKVIRCQADWDRVVAPSDGARLTLRVLDEEIND</sequence>
<dbReference type="VEuPathDB" id="FungiDB:PLEOSDRAFT_1109505"/>
<feature type="region of interest" description="Disordered" evidence="1">
    <location>
        <begin position="265"/>
        <end position="297"/>
    </location>
</feature>
<dbReference type="InterPro" id="IPR036871">
    <property type="entry name" value="PX_dom_sf"/>
</dbReference>
<dbReference type="OrthoDB" id="3244370at2759"/>
<feature type="domain" description="PX" evidence="2">
    <location>
        <begin position="1"/>
        <end position="203"/>
    </location>
</feature>
<dbReference type="GO" id="GO:0035091">
    <property type="term" value="F:phosphatidylinositol binding"/>
    <property type="evidence" value="ECO:0007669"/>
    <property type="project" value="InterPro"/>
</dbReference>
<dbReference type="Proteomes" id="UP000027073">
    <property type="component" value="Unassembled WGS sequence"/>
</dbReference>
<evidence type="ECO:0000259" key="2">
    <source>
        <dbReference type="PROSITE" id="PS50195"/>
    </source>
</evidence>
<protein>
    <recommendedName>
        <fullName evidence="2">PX domain-containing protein</fullName>
    </recommendedName>
</protein>
<dbReference type="STRING" id="1137138.A0A067N3I1"/>
<evidence type="ECO:0000313" key="4">
    <source>
        <dbReference type="Proteomes" id="UP000027073"/>
    </source>
</evidence>
<feature type="region of interest" description="Disordered" evidence="1">
    <location>
        <begin position="210"/>
        <end position="245"/>
    </location>
</feature>
<reference evidence="4" key="1">
    <citation type="journal article" date="2014" name="Proc. Natl. Acad. Sci. U.S.A.">
        <title>Extensive sampling of basidiomycete genomes demonstrates inadequacy of the white-rot/brown-rot paradigm for wood decay fungi.</title>
        <authorList>
            <person name="Riley R."/>
            <person name="Salamov A.A."/>
            <person name="Brown D.W."/>
            <person name="Nagy L.G."/>
            <person name="Floudas D."/>
            <person name="Held B.W."/>
            <person name="Levasseur A."/>
            <person name="Lombard V."/>
            <person name="Morin E."/>
            <person name="Otillar R."/>
            <person name="Lindquist E.A."/>
            <person name="Sun H."/>
            <person name="LaButti K.M."/>
            <person name="Schmutz J."/>
            <person name="Jabbour D."/>
            <person name="Luo H."/>
            <person name="Baker S.E."/>
            <person name="Pisabarro A.G."/>
            <person name="Walton J.D."/>
            <person name="Blanchette R.A."/>
            <person name="Henrissat B."/>
            <person name="Martin F."/>
            <person name="Cullen D."/>
            <person name="Hibbett D.S."/>
            <person name="Grigoriev I.V."/>
        </authorList>
    </citation>
    <scope>NUCLEOTIDE SEQUENCE [LARGE SCALE GENOMIC DNA]</scope>
    <source>
        <strain evidence="4">PC15</strain>
    </source>
</reference>
<evidence type="ECO:0000256" key="1">
    <source>
        <dbReference type="SAM" id="MobiDB-lite"/>
    </source>
</evidence>
<feature type="compositionally biased region" description="Polar residues" evidence="1">
    <location>
        <begin position="485"/>
        <end position="495"/>
    </location>
</feature>
<organism evidence="3 4">
    <name type="scientific">Pleurotus ostreatus (strain PC15)</name>
    <name type="common">Oyster mushroom</name>
    <dbReference type="NCBI Taxonomy" id="1137138"/>
    <lineage>
        <taxon>Eukaryota</taxon>
        <taxon>Fungi</taxon>
        <taxon>Dikarya</taxon>
        <taxon>Basidiomycota</taxon>
        <taxon>Agaricomycotina</taxon>
        <taxon>Agaricomycetes</taxon>
        <taxon>Agaricomycetidae</taxon>
        <taxon>Agaricales</taxon>
        <taxon>Pleurotineae</taxon>
        <taxon>Pleurotaceae</taxon>
        <taxon>Pleurotus</taxon>
    </lineage>
</organism>
<dbReference type="PROSITE" id="PS50195">
    <property type="entry name" value="PX"/>
    <property type="match status" value="1"/>
</dbReference>
<gene>
    <name evidence="3" type="ORF">PLEOSDRAFT_1109505</name>
</gene>
<feature type="region of interest" description="Disordered" evidence="1">
    <location>
        <begin position="436"/>
        <end position="524"/>
    </location>
</feature>
<proteinExistence type="predicted"/>
<dbReference type="InterPro" id="IPR001683">
    <property type="entry name" value="PX_dom"/>
</dbReference>
<feature type="compositionally biased region" description="Acidic residues" evidence="1">
    <location>
        <begin position="453"/>
        <end position="466"/>
    </location>
</feature>
<feature type="region of interest" description="Disordered" evidence="1">
    <location>
        <begin position="340"/>
        <end position="382"/>
    </location>
</feature>
<dbReference type="InParanoid" id="A0A067N3I1"/>